<evidence type="ECO:0000256" key="1">
    <source>
        <dbReference type="SAM" id="MobiDB-lite"/>
    </source>
</evidence>
<dbReference type="InterPro" id="IPR004045">
    <property type="entry name" value="Glutathione_S-Trfase_N"/>
</dbReference>
<accession>A0AAP0NDB4</accession>
<evidence type="ECO:0000313" key="4">
    <source>
        <dbReference type="Proteomes" id="UP001415857"/>
    </source>
</evidence>
<dbReference type="PROSITE" id="PS51354">
    <property type="entry name" value="GLUTAREDOXIN_2"/>
    <property type="match status" value="1"/>
</dbReference>
<feature type="region of interest" description="Disordered" evidence="1">
    <location>
        <begin position="62"/>
        <end position="88"/>
    </location>
</feature>
<dbReference type="InterPro" id="IPR036249">
    <property type="entry name" value="Thioredoxin-like_sf"/>
</dbReference>
<dbReference type="AlphaFoldDB" id="A0AAP0NDB4"/>
<feature type="domain" description="GST N-terminal" evidence="2">
    <location>
        <begin position="153"/>
        <end position="235"/>
    </location>
</feature>
<name>A0AAP0NDB4_LIQFO</name>
<dbReference type="GO" id="GO:0009507">
    <property type="term" value="C:chloroplast"/>
    <property type="evidence" value="ECO:0007669"/>
    <property type="project" value="TreeGrafter"/>
</dbReference>
<dbReference type="PROSITE" id="PS50404">
    <property type="entry name" value="GST_NTER"/>
    <property type="match status" value="1"/>
</dbReference>
<sequence length="257" mass="28967">MVESKDYSPDTFKFVCGKWKRLKAEALSFSYELLGHTVCMLDNDTDFQTIFSSGYRFHAKSADQERDTSELPAQISEENVPVSTNGRSPSTSFLSVLCPLLKLISGGDPSQERNYFLEVATSSLSTLARLPWGSRSLSNNLHSQEITTRDPPMRLQIFEFEACPFCRRVREAMTELDLSVEVYPCPKGSVRHREMVRRFGGKEQFPFLVDPNTGISMYESGEIVKYLFQQYGKGSPSNGLLESTLFTGMGAHYTSSR</sequence>
<gene>
    <name evidence="3" type="ORF">L1049_026250</name>
</gene>
<reference evidence="3 4" key="1">
    <citation type="journal article" date="2024" name="Plant J.">
        <title>Genome sequences and population genomics reveal climatic adaptation and genomic divergence between two closely related sweetgum species.</title>
        <authorList>
            <person name="Xu W.Q."/>
            <person name="Ren C.Q."/>
            <person name="Zhang X.Y."/>
            <person name="Comes H.P."/>
            <person name="Liu X.H."/>
            <person name="Li Y.G."/>
            <person name="Kettle C.J."/>
            <person name="Jalonen R."/>
            <person name="Gaisberger H."/>
            <person name="Ma Y.Z."/>
            <person name="Qiu Y.X."/>
        </authorList>
    </citation>
    <scope>NUCLEOTIDE SEQUENCE [LARGE SCALE GENOMIC DNA]</scope>
    <source>
        <strain evidence="3">Hangzhou</strain>
    </source>
</reference>
<dbReference type="Pfam" id="PF13417">
    <property type="entry name" value="GST_N_3"/>
    <property type="match status" value="1"/>
</dbReference>
<dbReference type="EMBL" id="JBBPBK010000014">
    <property type="protein sequence ID" value="KAK9270668.1"/>
    <property type="molecule type" value="Genomic_DNA"/>
</dbReference>
<comment type="caution">
    <text evidence="3">The sequence shown here is derived from an EMBL/GenBank/DDBJ whole genome shotgun (WGS) entry which is preliminary data.</text>
</comment>
<protein>
    <recommendedName>
        <fullName evidence="2">GST N-terminal domain-containing protein</fullName>
    </recommendedName>
</protein>
<dbReference type="CDD" id="cd03041">
    <property type="entry name" value="GST_N_2GST_N"/>
    <property type="match status" value="1"/>
</dbReference>
<dbReference type="PANTHER" id="PTHR45288">
    <property type="entry name" value="THIOREDOXIN FAMILY PROTEIN"/>
    <property type="match status" value="1"/>
</dbReference>
<evidence type="ECO:0000313" key="3">
    <source>
        <dbReference type="EMBL" id="KAK9270668.1"/>
    </source>
</evidence>
<evidence type="ECO:0000259" key="2">
    <source>
        <dbReference type="PROSITE" id="PS50404"/>
    </source>
</evidence>
<dbReference type="PANTHER" id="PTHR45288:SF2">
    <property type="entry name" value="THIOREDOXIN FAMILY PROTEIN"/>
    <property type="match status" value="1"/>
</dbReference>
<dbReference type="SUPFAM" id="SSF52833">
    <property type="entry name" value="Thioredoxin-like"/>
    <property type="match status" value="1"/>
</dbReference>
<dbReference type="Gene3D" id="3.40.30.10">
    <property type="entry name" value="Glutaredoxin"/>
    <property type="match status" value="1"/>
</dbReference>
<keyword evidence="4" id="KW-1185">Reference proteome</keyword>
<proteinExistence type="predicted"/>
<dbReference type="Proteomes" id="UP001415857">
    <property type="component" value="Unassembled WGS sequence"/>
</dbReference>
<organism evidence="3 4">
    <name type="scientific">Liquidambar formosana</name>
    <name type="common">Formosan gum</name>
    <dbReference type="NCBI Taxonomy" id="63359"/>
    <lineage>
        <taxon>Eukaryota</taxon>
        <taxon>Viridiplantae</taxon>
        <taxon>Streptophyta</taxon>
        <taxon>Embryophyta</taxon>
        <taxon>Tracheophyta</taxon>
        <taxon>Spermatophyta</taxon>
        <taxon>Magnoliopsida</taxon>
        <taxon>eudicotyledons</taxon>
        <taxon>Gunneridae</taxon>
        <taxon>Pentapetalae</taxon>
        <taxon>Saxifragales</taxon>
        <taxon>Altingiaceae</taxon>
        <taxon>Liquidambar</taxon>
    </lineage>
</organism>